<sequence>MKQMKTVDLETFGGTVDHFQAYNWKHRLATCLQTINCPLRLCLNIAEFLEDLVEKAAVQEACIAREQKYSKAQPKTERTS</sequence>
<reference evidence="1 2" key="1">
    <citation type="submission" date="2021-07" db="EMBL/GenBank/DDBJ databases">
        <authorList>
            <consortium name="Genoscope - CEA"/>
            <person name="William W."/>
        </authorList>
    </citation>
    <scope>NUCLEOTIDE SEQUENCE [LARGE SCALE GENOMIC DNA]</scope>
</reference>
<name>A0A8D9GAN5_BRACM</name>
<dbReference type="Proteomes" id="UP000694005">
    <property type="component" value="Chromosome A05"/>
</dbReference>
<protein>
    <submittedName>
        <fullName evidence="1">Uncharacterized protein</fullName>
    </submittedName>
</protein>
<accession>A0A8D9GAN5</accession>
<dbReference type="Gramene" id="A05p20110.2_BraZ1">
    <property type="protein sequence ID" value="A05p20110.2_BraZ1.CDS"/>
    <property type="gene ID" value="A05g20110.2_BraZ1"/>
</dbReference>
<gene>
    <name evidence="1" type="ORF">BRAPAZ1V2_A05P20110.2</name>
</gene>
<organism evidence="1 2">
    <name type="scientific">Brassica campestris</name>
    <name type="common">Field mustard</name>
    <dbReference type="NCBI Taxonomy" id="3711"/>
    <lineage>
        <taxon>Eukaryota</taxon>
        <taxon>Viridiplantae</taxon>
        <taxon>Streptophyta</taxon>
        <taxon>Embryophyta</taxon>
        <taxon>Tracheophyta</taxon>
        <taxon>Spermatophyta</taxon>
        <taxon>Magnoliopsida</taxon>
        <taxon>eudicotyledons</taxon>
        <taxon>Gunneridae</taxon>
        <taxon>Pentapetalae</taxon>
        <taxon>rosids</taxon>
        <taxon>malvids</taxon>
        <taxon>Brassicales</taxon>
        <taxon>Brassicaceae</taxon>
        <taxon>Brassiceae</taxon>
        <taxon>Brassica</taxon>
    </lineage>
</organism>
<dbReference type="EMBL" id="LS974621">
    <property type="protein sequence ID" value="CAG7875490.1"/>
    <property type="molecule type" value="Genomic_DNA"/>
</dbReference>
<feature type="non-terminal residue" evidence="1">
    <location>
        <position position="80"/>
    </location>
</feature>
<evidence type="ECO:0000313" key="1">
    <source>
        <dbReference type="EMBL" id="CAG7875490.1"/>
    </source>
</evidence>
<proteinExistence type="predicted"/>
<evidence type="ECO:0000313" key="2">
    <source>
        <dbReference type="Proteomes" id="UP000694005"/>
    </source>
</evidence>
<dbReference type="AlphaFoldDB" id="A0A8D9GAN5"/>